<dbReference type="Gene3D" id="2.40.160.20">
    <property type="match status" value="1"/>
</dbReference>
<evidence type="ECO:0000313" key="2">
    <source>
        <dbReference type="EMBL" id="WNC73551.1"/>
    </source>
</evidence>
<gene>
    <name evidence="2" type="ORF">RGQ13_06050</name>
</gene>
<accession>A0ABY9TYB2</accession>
<proteinExistence type="predicted"/>
<evidence type="ECO:0000256" key="1">
    <source>
        <dbReference type="SAM" id="SignalP"/>
    </source>
</evidence>
<evidence type="ECO:0000313" key="3">
    <source>
        <dbReference type="Proteomes" id="UP001258994"/>
    </source>
</evidence>
<organism evidence="2 3">
    <name type="scientific">Thalassotalea psychrophila</name>
    <dbReference type="NCBI Taxonomy" id="3065647"/>
    <lineage>
        <taxon>Bacteria</taxon>
        <taxon>Pseudomonadati</taxon>
        <taxon>Pseudomonadota</taxon>
        <taxon>Gammaproteobacteria</taxon>
        <taxon>Alteromonadales</taxon>
        <taxon>Colwelliaceae</taxon>
        <taxon>Thalassotalea</taxon>
    </lineage>
</organism>
<dbReference type="Proteomes" id="UP001258994">
    <property type="component" value="Chromosome"/>
</dbReference>
<sequence>MKYLIIVLMLFSLTANAYITEPVYDVITDFKSTDDYDKGAFIGFSEGNNNEKAYTIGFSVRDDNFITKFSIMVIDEELSESAEWDFTFDYYFMPDRFFTPYIGAGVGARYFQDCYHYPSEHSLEYDCDENNSVLSVFPEAGVSLKLHNNFTLAVNYRYHYHAFSSIQDFSAIGLNVLTYF</sequence>
<name>A0ABY9TYB2_9GAMM</name>
<evidence type="ECO:0008006" key="4">
    <source>
        <dbReference type="Google" id="ProtNLM"/>
    </source>
</evidence>
<dbReference type="SUPFAM" id="SSF56925">
    <property type="entry name" value="OMPA-like"/>
    <property type="match status" value="1"/>
</dbReference>
<dbReference type="InterPro" id="IPR011250">
    <property type="entry name" value="OMP/PagP_B-barrel"/>
</dbReference>
<feature type="chain" id="PRO_5047038454" description="Outer membrane protein beta-barrel domain-containing protein" evidence="1">
    <location>
        <begin position="18"/>
        <end position="180"/>
    </location>
</feature>
<keyword evidence="3" id="KW-1185">Reference proteome</keyword>
<protein>
    <recommendedName>
        <fullName evidence="4">Outer membrane protein beta-barrel domain-containing protein</fullName>
    </recommendedName>
</protein>
<reference evidence="3" key="1">
    <citation type="submission" date="2023-09" db="EMBL/GenBank/DDBJ databases">
        <authorList>
            <person name="Li S."/>
            <person name="Li X."/>
            <person name="Zhang C."/>
            <person name="Zhao Z."/>
        </authorList>
    </citation>
    <scope>NUCLEOTIDE SEQUENCE [LARGE SCALE GENOMIC DNA]</scope>
    <source>
        <strain evidence="3">SQ149</strain>
    </source>
</reference>
<keyword evidence="1" id="KW-0732">Signal</keyword>
<dbReference type="EMBL" id="CP134145">
    <property type="protein sequence ID" value="WNC73551.1"/>
    <property type="molecule type" value="Genomic_DNA"/>
</dbReference>
<dbReference type="RefSeq" id="WP_348392663.1">
    <property type="nucleotide sequence ID" value="NZ_CP134145.1"/>
</dbReference>
<feature type="signal peptide" evidence="1">
    <location>
        <begin position="1"/>
        <end position="17"/>
    </location>
</feature>